<evidence type="ECO:0000313" key="6">
    <source>
        <dbReference type="EnsemblMetazoa" id="AALB005722-PA"/>
    </source>
</evidence>
<dbReference type="PIRSF" id="PIRSF023381">
    <property type="entry name" value="MannP-dilichol_defect-1p"/>
    <property type="match status" value="1"/>
</dbReference>
<keyword evidence="3 5" id="KW-1133">Transmembrane helix</keyword>
<dbReference type="Proteomes" id="UP000069272">
    <property type="component" value="Chromosome 3L"/>
</dbReference>
<evidence type="ECO:0000256" key="2">
    <source>
        <dbReference type="ARBA" id="ARBA00022692"/>
    </source>
</evidence>
<dbReference type="InterPro" id="IPR006603">
    <property type="entry name" value="PQ-loop_rpt"/>
</dbReference>
<name>A0A182FGS9_ANOAL</name>
<dbReference type="RefSeq" id="XP_035793002.1">
    <property type="nucleotide sequence ID" value="XM_035937109.1"/>
</dbReference>
<dbReference type="STRING" id="7167.A0A182FGS9"/>
<reference evidence="6 7" key="1">
    <citation type="journal article" date="2017" name="G3 (Bethesda)">
        <title>The Physical Genome Mapping of Anopheles albimanus Corrected Scaffold Misassemblies and Identified Interarm Rearrangements in Genus Anopheles.</title>
        <authorList>
            <person name="Artemov G.N."/>
            <person name="Peery A.N."/>
            <person name="Jiang X."/>
            <person name="Tu Z."/>
            <person name="Stegniy V.N."/>
            <person name="Sharakhova M.V."/>
            <person name="Sharakhov I.V."/>
        </authorList>
    </citation>
    <scope>NUCLEOTIDE SEQUENCE [LARGE SCALE GENOMIC DNA]</scope>
    <source>
        <strain evidence="6 7">ALBI9_A</strain>
    </source>
</reference>
<sequence length="212" mass="23438">MGILDERGFLYVLADLLSIVTIASCLISKVPQIQTVRSLQSATGLSVNGLLMELASYTVTMLYNFTNGYAFLSYLEYPILLVQEYVLVYFVLKYSSMLGQRAYLWAGLYGILFFGFATGLIPSSVLMMLVPFTTPVGATSKVMQLIAILRSKDSASVSLITWAISAFTNSTRIYTIMLDSGDRMLLANFGVSTILSSSVLLAAWYYKKPKKE</sequence>
<dbReference type="Gene3D" id="1.20.1280.290">
    <property type="match status" value="1"/>
</dbReference>
<proteinExistence type="predicted"/>
<dbReference type="OrthoDB" id="271506at2759"/>
<comment type="subcellular location">
    <subcellularLocation>
        <location evidence="1 5">Membrane</location>
        <topology evidence="1 5">Multi-pass membrane protein</topology>
    </subcellularLocation>
</comment>
<keyword evidence="2 5" id="KW-0812">Transmembrane</keyword>
<evidence type="ECO:0000256" key="5">
    <source>
        <dbReference type="PIRNR" id="PIRNR023381"/>
    </source>
</evidence>
<evidence type="ECO:0000313" key="7">
    <source>
        <dbReference type="Proteomes" id="UP000069272"/>
    </source>
</evidence>
<dbReference type="VEuPathDB" id="VectorBase:AALB005722"/>
<evidence type="ECO:0000256" key="1">
    <source>
        <dbReference type="ARBA" id="ARBA00004141"/>
    </source>
</evidence>
<protein>
    <recommendedName>
        <fullName evidence="5">Solute carrier family 66 member 3</fullName>
    </recommendedName>
</protein>
<dbReference type="GO" id="GO:0016020">
    <property type="term" value="C:membrane"/>
    <property type="evidence" value="ECO:0007669"/>
    <property type="project" value="UniProtKB-SubCell"/>
</dbReference>
<keyword evidence="4 5" id="KW-0472">Membrane</keyword>
<dbReference type="GeneID" id="118467074"/>
<dbReference type="VEuPathDB" id="VectorBase:AALB20_027859"/>
<accession>A0A182FGS9</accession>
<dbReference type="InterPro" id="IPR016817">
    <property type="entry name" value="MannP-dilichol_defect-1"/>
</dbReference>
<dbReference type="AlphaFoldDB" id="A0A182FGS9"/>
<evidence type="ECO:0000256" key="3">
    <source>
        <dbReference type="ARBA" id="ARBA00022989"/>
    </source>
</evidence>
<dbReference type="Pfam" id="PF04193">
    <property type="entry name" value="PQ-loop"/>
    <property type="match status" value="1"/>
</dbReference>
<dbReference type="KEGG" id="aali:118467074"/>
<organism evidence="6 7">
    <name type="scientific">Anopheles albimanus</name>
    <name type="common">New world malaria mosquito</name>
    <dbReference type="NCBI Taxonomy" id="7167"/>
    <lineage>
        <taxon>Eukaryota</taxon>
        <taxon>Metazoa</taxon>
        <taxon>Ecdysozoa</taxon>
        <taxon>Arthropoda</taxon>
        <taxon>Hexapoda</taxon>
        <taxon>Insecta</taxon>
        <taxon>Pterygota</taxon>
        <taxon>Neoptera</taxon>
        <taxon>Endopterygota</taxon>
        <taxon>Diptera</taxon>
        <taxon>Nematocera</taxon>
        <taxon>Culicoidea</taxon>
        <taxon>Culicidae</taxon>
        <taxon>Anophelinae</taxon>
        <taxon>Anopheles</taxon>
    </lineage>
</organism>
<dbReference type="PANTHER" id="PTHR12226">
    <property type="entry name" value="MANNOSE-P-DOLICHOL UTILIZATION DEFECT 1 LEC35 -RELATED"/>
    <property type="match status" value="1"/>
</dbReference>
<keyword evidence="7" id="KW-1185">Reference proteome</keyword>
<dbReference type="PANTHER" id="PTHR12226:SF3">
    <property type="entry name" value="SOLUTE CARRIER FAMILY 66 MEMBER 3"/>
    <property type="match status" value="1"/>
</dbReference>
<dbReference type="EnsemblMetazoa" id="AALB005722-RA">
    <property type="protein sequence ID" value="AALB005722-PA"/>
    <property type="gene ID" value="AALB005722"/>
</dbReference>
<reference evidence="6" key="2">
    <citation type="submission" date="2022-08" db="UniProtKB">
        <authorList>
            <consortium name="EnsemblMetazoa"/>
        </authorList>
    </citation>
    <scope>IDENTIFICATION</scope>
    <source>
        <strain evidence="6">STECLA/ALBI9_A</strain>
    </source>
</reference>
<evidence type="ECO:0000256" key="4">
    <source>
        <dbReference type="ARBA" id="ARBA00023136"/>
    </source>
</evidence>